<feature type="domain" description="RsbT co-antagonist protein RsbRD N-terminal" evidence="3">
    <location>
        <begin position="22"/>
        <end position="155"/>
    </location>
</feature>
<dbReference type="InterPro" id="IPR025751">
    <property type="entry name" value="RsbRD_N_dom"/>
</dbReference>
<organism evidence="5 6">
    <name type="scientific">Nocardia jiangxiensis</name>
    <dbReference type="NCBI Taxonomy" id="282685"/>
    <lineage>
        <taxon>Bacteria</taxon>
        <taxon>Bacillati</taxon>
        <taxon>Actinomycetota</taxon>
        <taxon>Actinomycetes</taxon>
        <taxon>Mycobacteriales</taxon>
        <taxon>Nocardiaceae</taxon>
        <taxon>Nocardia</taxon>
    </lineage>
</organism>
<evidence type="ECO:0000313" key="5">
    <source>
        <dbReference type="EMBL" id="MFF3573624.1"/>
    </source>
</evidence>
<dbReference type="Pfam" id="PF14361">
    <property type="entry name" value="RsbRD_N"/>
    <property type="match status" value="1"/>
</dbReference>
<protein>
    <submittedName>
        <fullName evidence="5">PucR family transcriptional regulator</fullName>
    </submittedName>
</protein>
<evidence type="ECO:0000256" key="1">
    <source>
        <dbReference type="ARBA" id="ARBA00006754"/>
    </source>
</evidence>
<comment type="caution">
    <text evidence="5">The sequence shown here is derived from an EMBL/GenBank/DDBJ whole genome shotgun (WGS) entry which is preliminary data.</text>
</comment>
<dbReference type="InterPro" id="IPR025736">
    <property type="entry name" value="PucR_C-HTH_dom"/>
</dbReference>
<dbReference type="Gene3D" id="1.10.10.2840">
    <property type="entry name" value="PucR C-terminal helix-turn-helix domain"/>
    <property type="match status" value="1"/>
</dbReference>
<gene>
    <name evidence="5" type="ORF">ACFYXQ_38290</name>
</gene>
<reference evidence="5 6" key="1">
    <citation type="submission" date="2024-10" db="EMBL/GenBank/DDBJ databases">
        <title>The Natural Products Discovery Center: Release of the First 8490 Sequenced Strains for Exploring Actinobacteria Biosynthetic Diversity.</title>
        <authorList>
            <person name="Kalkreuter E."/>
            <person name="Kautsar S.A."/>
            <person name="Yang D."/>
            <person name="Bader C.D."/>
            <person name="Teijaro C.N."/>
            <person name="Fluegel L."/>
            <person name="Davis C.M."/>
            <person name="Simpson J.R."/>
            <person name="Lauterbach L."/>
            <person name="Steele A.D."/>
            <person name="Gui C."/>
            <person name="Meng S."/>
            <person name="Li G."/>
            <person name="Viehrig K."/>
            <person name="Ye F."/>
            <person name="Su P."/>
            <person name="Kiefer A.F."/>
            <person name="Nichols A."/>
            <person name="Cepeda A.J."/>
            <person name="Yan W."/>
            <person name="Fan B."/>
            <person name="Jiang Y."/>
            <person name="Adhikari A."/>
            <person name="Zheng C.-J."/>
            <person name="Schuster L."/>
            <person name="Cowan T.M."/>
            <person name="Smanski M.J."/>
            <person name="Chevrette M.G."/>
            <person name="De Carvalho L.P.S."/>
            <person name="Shen B."/>
        </authorList>
    </citation>
    <scope>NUCLEOTIDE SEQUENCE [LARGE SCALE GENOMIC DNA]</scope>
    <source>
        <strain evidence="5 6">NPDC002593</strain>
    </source>
</reference>
<dbReference type="PANTHER" id="PTHR33744">
    <property type="entry name" value="CARBOHYDRATE DIACID REGULATOR"/>
    <property type="match status" value="1"/>
</dbReference>
<dbReference type="Proteomes" id="UP001601992">
    <property type="component" value="Unassembled WGS sequence"/>
</dbReference>
<evidence type="ECO:0000259" key="2">
    <source>
        <dbReference type="Pfam" id="PF13556"/>
    </source>
</evidence>
<dbReference type="EMBL" id="JBIAQY010000020">
    <property type="protein sequence ID" value="MFF3573624.1"/>
    <property type="molecule type" value="Genomic_DNA"/>
</dbReference>
<dbReference type="Pfam" id="PF17853">
    <property type="entry name" value="GGDEF_2"/>
    <property type="match status" value="1"/>
</dbReference>
<comment type="similarity">
    <text evidence="1">Belongs to the CdaR family.</text>
</comment>
<feature type="domain" description="CdaR GGDEF-like" evidence="4">
    <location>
        <begin position="171"/>
        <end position="279"/>
    </location>
</feature>
<dbReference type="PANTHER" id="PTHR33744:SF1">
    <property type="entry name" value="DNA-BINDING TRANSCRIPTIONAL ACTIVATOR ADER"/>
    <property type="match status" value="1"/>
</dbReference>
<dbReference type="InterPro" id="IPR041522">
    <property type="entry name" value="CdaR_GGDEF"/>
</dbReference>
<dbReference type="InterPro" id="IPR051448">
    <property type="entry name" value="CdaR-like_regulators"/>
</dbReference>
<proteinExistence type="inferred from homology"/>
<sequence length="392" mass="43272">MNDGGAAREIATAARTLALRADELAAELARAIAKEVVLYSGSVPVRFPIVVAAVAEHLRTVLDALADGADFDTAPATVVGVERAREDVPLAAVLEAYRVGFHRFWEALLGAAESASAEARLAATTRVLAAQGRYTDAMAIAYRDEQTRRIARESCARTDLVDALLHGRLFDQWSVWEAADHLRLPTTGPFVVVAAWTPALGAEPLPQIEPKLRSLDVFSAWWRLPEMSVGIMSFRTDAQLRNALALLSRTATARVGVSPRFDDLRDTAQALRYARIALRGRAEPGEFVTIFDNSILGSAAVSAPEVTTKLVAPLFESFAELAEEEREVLYETFRVWGEHEGSLRVTGELLFCHPNTVRYRLHRIEERTGRSLSRPRDLAELVFAFEVQRRLL</sequence>
<evidence type="ECO:0000259" key="3">
    <source>
        <dbReference type="Pfam" id="PF14361"/>
    </source>
</evidence>
<accession>A0ABW6SBL0</accession>
<feature type="domain" description="PucR C-terminal helix-turn-helix" evidence="2">
    <location>
        <begin position="329"/>
        <end position="386"/>
    </location>
</feature>
<evidence type="ECO:0000313" key="6">
    <source>
        <dbReference type="Proteomes" id="UP001601992"/>
    </source>
</evidence>
<dbReference type="InterPro" id="IPR042070">
    <property type="entry name" value="PucR_C-HTH_sf"/>
</dbReference>
<dbReference type="Pfam" id="PF13556">
    <property type="entry name" value="HTH_30"/>
    <property type="match status" value="1"/>
</dbReference>
<evidence type="ECO:0000259" key="4">
    <source>
        <dbReference type="Pfam" id="PF17853"/>
    </source>
</evidence>
<keyword evidence="6" id="KW-1185">Reference proteome</keyword>
<name>A0ABW6SBL0_9NOCA</name>
<dbReference type="RefSeq" id="WP_051193006.1">
    <property type="nucleotide sequence ID" value="NZ_JBIAQY010000020.1"/>
</dbReference>